<gene>
    <name evidence="3" type="ORF">M378DRAFT_174059</name>
</gene>
<dbReference type="AlphaFoldDB" id="A0A0C2SLI1"/>
<evidence type="ECO:0000256" key="2">
    <source>
        <dbReference type="SAM" id="Phobius"/>
    </source>
</evidence>
<protein>
    <submittedName>
        <fullName evidence="3">Uncharacterized protein</fullName>
    </submittedName>
</protein>
<feature type="transmembrane region" description="Helical" evidence="2">
    <location>
        <begin position="6"/>
        <end position="24"/>
    </location>
</feature>
<evidence type="ECO:0000256" key="1">
    <source>
        <dbReference type="SAM" id="MobiDB-lite"/>
    </source>
</evidence>
<dbReference type="InParanoid" id="A0A0C2SLI1"/>
<keyword evidence="2" id="KW-0472">Membrane</keyword>
<dbReference type="Proteomes" id="UP000054549">
    <property type="component" value="Unassembled WGS sequence"/>
</dbReference>
<dbReference type="EMBL" id="KN818634">
    <property type="protein sequence ID" value="KIL54779.1"/>
    <property type="molecule type" value="Genomic_DNA"/>
</dbReference>
<sequence>MPLVIFFTIHTLSIQVLFFAFSYMSRRNALQFYTIILYMLDESRPLNRTPTYPDPDPSLAMDSQRLIPPALGKDR</sequence>
<keyword evidence="4" id="KW-1185">Reference proteome</keyword>
<dbReference type="HOGENOM" id="CLU_2670551_0_0_1"/>
<reference evidence="3 4" key="1">
    <citation type="submission" date="2014-04" db="EMBL/GenBank/DDBJ databases">
        <title>Evolutionary Origins and Diversification of the Mycorrhizal Mutualists.</title>
        <authorList>
            <consortium name="DOE Joint Genome Institute"/>
            <consortium name="Mycorrhizal Genomics Consortium"/>
            <person name="Kohler A."/>
            <person name="Kuo A."/>
            <person name="Nagy L.G."/>
            <person name="Floudas D."/>
            <person name="Copeland A."/>
            <person name="Barry K.W."/>
            <person name="Cichocki N."/>
            <person name="Veneault-Fourrey C."/>
            <person name="LaButti K."/>
            <person name="Lindquist E.A."/>
            <person name="Lipzen A."/>
            <person name="Lundell T."/>
            <person name="Morin E."/>
            <person name="Murat C."/>
            <person name="Riley R."/>
            <person name="Ohm R."/>
            <person name="Sun H."/>
            <person name="Tunlid A."/>
            <person name="Henrissat B."/>
            <person name="Grigoriev I.V."/>
            <person name="Hibbett D.S."/>
            <person name="Martin F."/>
        </authorList>
    </citation>
    <scope>NUCLEOTIDE SEQUENCE [LARGE SCALE GENOMIC DNA]</scope>
    <source>
        <strain evidence="3 4">Koide BX008</strain>
    </source>
</reference>
<keyword evidence="2" id="KW-1133">Transmembrane helix</keyword>
<evidence type="ECO:0000313" key="3">
    <source>
        <dbReference type="EMBL" id="KIL54779.1"/>
    </source>
</evidence>
<feature type="region of interest" description="Disordered" evidence="1">
    <location>
        <begin position="45"/>
        <end position="75"/>
    </location>
</feature>
<evidence type="ECO:0000313" key="4">
    <source>
        <dbReference type="Proteomes" id="UP000054549"/>
    </source>
</evidence>
<name>A0A0C2SLI1_AMAMK</name>
<keyword evidence="2" id="KW-0812">Transmembrane</keyword>
<proteinExistence type="predicted"/>
<organism evidence="3 4">
    <name type="scientific">Amanita muscaria (strain Koide BX008)</name>
    <dbReference type="NCBI Taxonomy" id="946122"/>
    <lineage>
        <taxon>Eukaryota</taxon>
        <taxon>Fungi</taxon>
        <taxon>Dikarya</taxon>
        <taxon>Basidiomycota</taxon>
        <taxon>Agaricomycotina</taxon>
        <taxon>Agaricomycetes</taxon>
        <taxon>Agaricomycetidae</taxon>
        <taxon>Agaricales</taxon>
        <taxon>Pluteineae</taxon>
        <taxon>Amanitaceae</taxon>
        <taxon>Amanita</taxon>
    </lineage>
</organism>
<accession>A0A0C2SLI1</accession>